<evidence type="ECO:0000256" key="3">
    <source>
        <dbReference type="ARBA" id="ARBA00022729"/>
    </source>
</evidence>
<dbReference type="InterPro" id="IPR010827">
    <property type="entry name" value="BamA/TamA_POTRA"/>
</dbReference>
<protein>
    <submittedName>
        <fullName evidence="9">BamA/TamA family outer membrane protein</fullName>
    </submittedName>
</protein>
<reference evidence="9 10" key="1">
    <citation type="submission" date="2022-10" db="EMBL/GenBank/DDBJ databases">
        <title>Comparative genomics and taxonomic characterization of three novel marine species of genus Reichenbachiella exhibiting antioxidant and polysaccharide degradation activities.</title>
        <authorList>
            <person name="Muhammad N."/>
            <person name="Lee Y.-J."/>
            <person name="Ko J."/>
            <person name="Kim S.-G."/>
        </authorList>
    </citation>
    <scope>NUCLEOTIDE SEQUENCE [LARGE SCALE GENOMIC DNA]</scope>
    <source>
        <strain evidence="9 10">ABR2-5</strain>
    </source>
</reference>
<sequence length="806" mass="92370">MRSVIRVALLLSLWGGLDSCMGRRYLKGDQKLLVDQNLEGAQKLNKEEIESLYAYEPNEKILFIPWSPYVDLYQLGKKSYDSSKYENKKIKLRKKYNKKIARAQEKDRENRERKLKQKLAKKINKQNKNLKEGNQAMRLGEPLAIYDTALENETVEKIEKYLHAKGYFNAEVSRDTEETIKLVTSTYTIDRKEAYLLDSIFYRAPDSLVLKILQKEDANSLLIKGENYDQDIISKERERINDIMLNNGYYDFNRKLIGFRVDTTTLGDRKVMVGIVVNNPPDRDSHKIFRLDSVIFNTDADITGLSQKRSHKTYNGVTYQFHQRRYNEKILDWRLFLQPDSLYSKANTLETQKQLSNMDIFKFINVNYDTTGGQFIANVFTSPLKKYQTSTEAGLSVSQGLPGPFLNMSVKNRNIFKGLEVAELSGRVGFEGLTGATETGNPYSSLDYGANLSLTFPQFVMPLGKNIKSNLGRFNPKTKILFGLNFNSRTEYLRNNINAVWAYTWQNYNKRRSYTVNMIDVNYINSDITDPAYRELLENLEAQGNNLIRSFEPSFISGSSLTAIYNINEYGNKTSRASFLRYQIETGGNFIQSFPYTDIDSDNKLEFFKFAKLDVDFRQTLPVNSIITLAYRAHAGVAIPYGDNKTLPYEKFFFAGGSNSIRAWEPRRLGPGTYLPLDSAGNYSNNFEQPAEIILELSAEFRHQLFGPIHGAFFIDAGNSWTFNESDDRPGANFESDFLSEIAVGGGYGVRVDFSFLILRLDAAWKLIDPASTSRFSDNNRSSVFDLPDYEGYNRLIWNIGIGYPF</sequence>
<keyword evidence="4" id="KW-0472">Membrane</keyword>
<dbReference type="PANTHER" id="PTHR12815">
    <property type="entry name" value="SORTING AND ASSEMBLY MACHINERY SAMM50 PROTEIN FAMILY MEMBER"/>
    <property type="match status" value="1"/>
</dbReference>
<feature type="domain" description="Bacterial surface antigen (D15)" evidence="7">
    <location>
        <begin position="451"/>
        <end position="772"/>
    </location>
</feature>
<evidence type="ECO:0000259" key="7">
    <source>
        <dbReference type="Pfam" id="PF01103"/>
    </source>
</evidence>
<keyword evidence="3" id="KW-0732">Signal</keyword>
<dbReference type="EMBL" id="JAOYOD010000001">
    <property type="protein sequence ID" value="MCV9386911.1"/>
    <property type="molecule type" value="Genomic_DNA"/>
</dbReference>
<keyword evidence="10" id="KW-1185">Reference proteome</keyword>
<keyword evidence="5" id="KW-0998">Cell outer membrane</keyword>
<evidence type="ECO:0000256" key="2">
    <source>
        <dbReference type="ARBA" id="ARBA00022692"/>
    </source>
</evidence>
<proteinExistence type="predicted"/>
<dbReference type="RefSeq" id="WP_264137742.1">
    <property type="nucleotide sequence ID" value="NZ_JAOYOD010000001.1"/>
</dbReference>
<feature type="coiled-coil region" evidence="6">
    <location>
        <begin position="93"/>
        <end position="136"/>
    </location>
</feature>
<feature type="domain" description="POTRA" evidence="8">
    <location>
        <begin position="129"/>
        <end position="190"/>
    </location>
</feature>
<gene>
    <name evidence="9" type="ORF">N7U62_09570</name>
</gene>
<keyword evidence="2" id="KW-0812">Transmembrane</keyword>
<comment type="caution">
    <text evidence="9">The sequence shown here is derived from an EMBL/GenBank/DDBJ whole genome shotgun (WGS) entry which is preliminary data.</text>
</comment>
<evidence type="ECO:0000259" key="8">
    <source>
        <dbReference type="Pfam" id="PF07244"/>
    </source>
</evidence>
<evidence type="ECO:0000256" key="4">
    <source>
        <dbReference type="ARBA" id="ARBA00023136"/>
    </source>
</evidence>
<comment type="subcellular location">
    <subcellularLocation>
        <location evidence="1">Membrane</location>
    </subcellularLocation>
</comment>
<evidence type="ECO:0000256" key="5">
    <source>
        <dbReference type="ARBA" id="ARBA00023237"/>
    </source>
</evidence>
<dbReference type="PANTHER" id="PTHR12815:SF47">
    <property type="entry name" value="TRANSLOCATION AND ASSEMBLY MODULE SUBUNIT TAMA"/>
    <property type="match status" value="1"/>
</dbReference>
<name>A0ABT3CTJ8_9BACT</name>
<dbReference type="Gene3D" id="2.40.160.50">
    <property type="entry name" value="membrane protein fhac: a member of the omp85/tpsb transporter family"/>
    <property type="match status" value="1"/>
</dbReference>
<dbReference type="Pfam" id="PF07244">
    <property type="entry name" value="POTRA"/>
    <property type="match status" value="1"/>
</dbReference>
<evidence type="ECO:0000313" key="9">
    <source>
        <dbReference type="EMBL" id="MCV9386911.1"/>
    </source>
</evidence>
<dbReference type="InterPro" id="IPR039910">
    <property type="entry name" value="D15-like"/>
</dbReference>
<evidence type="ECO:0000256" key="1">
    <source>
        <dbReference type="ARBA" id="ARBA00004370"/>
    </source>
</evidence>
<evidence type="ECO:0000256" key="6">
    <source>
        <dbReference type="SAM" id="Coils"/>
    </source>
</evidence>
<dbReference type="Proteomes" id="UP001300692">
    <property type="component" value="Unassembled WGS sequence"/>
</dbReference>
<keyword evidence="6" id="KW-0175">Coiled coil</keyword>
<dbReference type="InterPro" id="IPR000184">
    <property type="entry name" value="Bac_surfAg_D15"/>
</dbReference>
<evidence type="ECO:0000313" key="10">
    <source>
        <dbReference type="Proteomes" id="UP001300692"/>
    </source>
</evidence>
<accession>A0ABT3CTJ8</accession>
<organism evidence="9 10">
    <name type="scientific">Reichenbachiella ulvae</name>
    <dbReference type="NCBI Taxonomy" id="2980104"/>
    <lineage>
        <taxon>Bacteria</taxon>
        <taxon>Pseudomonadati</taxon>
        <taxon>Bacteroidota</taxon>
        <taxon>Cytophagia</taxon>
        <taxon>Cytophagales</taxon>
        <taxon>Reichenbachiellaceae</taxon>
        <taxon>Reichenbachiella</taxon>
    </lineage>
</organism>
<dbReference type="Pfam" id="PF01103">
    <property type="entry name" value="Omp85"/>
    <property type="match status" value="1"/>
</dbReference>